<dbReference type="EMBL" id="SZYD01000583">
    <property type="protein sequence ID" value="KAD1683710.1"/>
    <property type="molecule type" value="Genomic_DNA"/>
</dbReference>
<dbReference type="Pfam" id="PF25002">
    <property type="entry name" value="DUF7780"/>
    <property type="match status" value="1"/>
</dbReference>
<evidence type="ECO:0000256" key="1">
    <source>
        <dbReference type="SAM" id="MobiDB-lite"/>
    </source>
</evidence>
<dbReference type="PANTHER" id="PTHR34960">
    <property type="entry name" value="EMB|CAB68146.1-RELATED"/>
    <property type="match status" value="1"/>
</dbReference>
<sequence>MGFFLVFFPEEQHFNSSTSSSTSSLTSFKSPTIKSILKRTNSNHIFARTQSTISICALLIFITLLLFTLSSFEPNKDFNSLHPNLHQYRRFLSHNPPNFHPKYSRSKSPALQGLGTLYTLGTTAMNKLVICHVSELVTMKELKLFLRGFHRSGLASKSDLLFIFDSISTIDSFDGLIRDENDLFLNLVHRYASELGNRSKVVDFPVSFDVTRFLISGEAPENKEPIWGRQGKNTNLSLSNGGVETESRVSYGSVVGFGIGELDPENSLSGFLNSVPMNLRRWASYPMILGRVRRKFKHVMLVDVKELLLLGDPLDRVRNPTPESIFLFSTQLPKPHRKTSKSRRKIINPSLIIGGERGVRRLSAAMLTEIVRSTTRQHHNRKNPITESALLSQLAANEFLQKSIRFVEPNESIRDLGSLGGVDIANHTVVGRQGEKEKKHQRRRSGEFEEEDAAVGAVDEFEEDDATSLAGRNRHHYVVNVNVIRSSSF</sequence>
<organism evidence="3 4">
    <name type="scientific">Mikania micrantha</name>
    <name type="common">bitter vine</name>
    <dbReference type="NCBI Taxonomy" id="192012"/>
    <lineage>
        <taxon>Eukaryota</taxon>
        <taxon>Viridiplantae</taxon>
        <taxon>Streptophyta</taxon>
        <taxon>Embryophyta</taxon>
        <taxon>Tracheophyta</taxon>
        <taxon>Spermatophyta</taxon>
        <taxon>Magnoliopsida</taxon>
        <taxon>eudicotyledons</taxon>
        <taxon>Gunneridae</taxon>
        <taxon>Pentapetalae</taxon>
        <taxon>asterids</taxon>
        <taxon>campanulids</taxon>
        <taxon>Asterales</taxon>
        <taxon>Asteraceae</taxon>
        <taxon>Asteroideae</taxon>
        <taxon>Heliantheae alliance</taxon>
        <taxon>Eupatorieae</taxon>
        <taxon>Mikania</taxon>
    </lineage>
</organism>
<dbReference type="PANTHER" id="PTHR34960:SF6">
    <property type="entry name" value="TRANSMEMBRANE PROTEIN"/>
    <property type="match status" value="1"/>
</dbReference>
<proteinExistence type="predicted"/>
<keyword evidence="4" id="KW-1185">Reference proteome</keyword>
<dbReference type="Proteomes" id="UP000326396">
    <property type="component" value="Unassembled WGS sequence"/>
</dbReference>
<dbReference type="InterPro" id="IPR056682">
    <property type="entry name" value="DUF7780"/>
</dbReference>
<dbReference type="AlphaFoldDB" id="A0A5N6LHP2"/>
<comment type="caution">
    <text evidence="3">The sequence shown here is derived from an EMBL/GenBank/DDBJ whole genome shotgun (WGS) entry which is preliminary data.</text>
</comment>
<evidence type="ECO:0000259" key="2">
    <source>
        <dbReference type="Pfam" id="PF25002"/>
    </source>
</evidence>
<evidence type="ECO:0000313" key="4">
    <source>
        <dbReference type="Proteomes" id="UP000326396"/>
    </source>
</evidence>
<evidence type="ECO:0000313" key="3">
    <source>
        <dbReference type="EMBL" id="KAD1683710.1"/>
    </source>
</evidence>
<feature type="region of interest" description="Disordered" evidence="1">
    <location>
        <begin position="431"/>
        <end position="451"/>
    </location>
</feature>
<reference evidence="3 4" key="1">
    <citation type="submission" date="2019-05" db="EMBL/GenBank/DDBJ databases">
        <title>Mikania micrantha, genome provides insights into the molecular mechanism of rapid growth.</title>
        <authorList>
            <person name="Liu B."/>
        </authorList>
    </citation>
    <scope>NUCLEOTIDE SEQUENCE [LARGE SCALE GENOMIC DNA]</scope>
    <source>
        <strain evidence="3">NLD-2019</strain>
        <tissue evidence="3">Leaf</tissue>
    </source>
</reference>
<feature type="domain" description="DUF7780" evidence="2">
    <location>
        <begin position="109"/>
        <end position="412"/>
    </location>
</feature>
<protein>
    <recommendedName>
        <fullName evidence="2">DUF7780 domain-containing protein</fullName>
    </recommendedName>
</protein>
<dbReference type="OrthoDB" id="1921707at2759"/>
<name>A0A5N6LHP2_9ASTR</name>
<accession>A0A5N6LHP2</accession>
<gene>
    <name evidence="3" type="ORF">E3N88_42460</name>
</gene>